<keyword evidence="4" id="KW-0812">Transmembrane</keyword>
<dbReference type="PROSITE" id="PS51257">
    <property type="entry name" value="PROKAR_LIPOPROTEIN"/>
    <property type="match status" value="1"/>
</dbReference>
<dbReference type="KEGG" id="rbi:RB2501_14194"/>
<dbReference type="RefSeq" id="WP_015754801.1">
    <property type="nucleotide sequence ID" value="NC_013222.1"/>
</dbReference>
<feature type="transmembrane region" description="Helical" evidence="4">
    <location>
        <begin position="210"/>
        <end position="228"/>
    </location>
</feature>
<dbReference type="SUPFAM" id="SSF46894">
    <property type="entry name" value="C-terminal effector domain of the bipartite response regulators"/>
    <property type="match status" value="1"/>
</dbReference>
<organism evidence="6 7">
    <name type="scientific">Robiginitalea biformata (strain ATCC BAA-864 / DSM 15991 / KCTC 12146 / HTCC2501)</name>
    <dbReference type="NCBI Taxonomy" id="313596"/>
    <lineage>
        <taxon>Bacteria</taxon>
        <taxon>Pseudomonadati</taxon>
        <taxon>Bacteroidota</taxon>
        <taxon>Flavobacteriia</taxon>
        <taxon>Flavobacteriales</taxon>
        <taxon>Flavobacteriaceae</taxon>
        <taxon>Robiginitalea</taxon>
    </lineage>
</organism>
<dbReference type="Proteomes" id="UP000009049">
    <property type="component" value="Chromosome"/>
</dbReference>
<dbReference type="eggNOG" id="COG2197">
    <property type="taxonomic scope" value="Bacteria"/>
</dbReference>
<keyword evidence="1" id="KW-0805">Transcription regulation</keyword>
<keyword evidence="2" id="KW-0238">DNA-binding</keyword>
<feature type="transmembrane region" description="Helical" evidence="4">
    <location>
        <begin position="6"/>
        <end position="24"/>
    </location>
</feature>
<evidence type="ECO:0000313" key="7">
    <source>
        <dbReference type="Proteomes" id="UP000009049"/>
    </source>
</evidence>
<keyword evidence="4" id="KW-1133">Transmembrane helix</keyword>
<accession>A4CKT6</accession>
<evidence type="ECO:0000256" key="1">
    <source>
        <dbReference type="ARBA" id="ARBA00023015"/>
    </source>
</evidence>
<evidence type="ECO:0000256" key="3">
    <source>
        <dbReference type="ARBA" id="ARBA00023163"/>
    </source>
</evidence>
<gene>
    <name evidence="6" type="ordered locus">RB2501_14194</name>
</gene>
<dbReference type="OrthoDB" id="9797341at2"/>
<dbReference type="CDD" id="cd06170">
    <property type="entry name" value="LuxR_C_like"/>
    <property type="match status" value="1"/>
</dbReference>
<feature type="transmembrane region" description="Helical" evidence="4">
    <location>
        <begin position="145"/>
        <end position="170"/>
    </location>
</feature>
<evidence type="ECO:0000313" key="6">
    <source>
        <dbReference type="EMBL" id="EAR15485.1"/>
    </source>
</evidence>
<evidence type="ECO:0000256" key="4">
    <source>
        <dbReference type="SAM" id="Phobius"/>
    </source>
</evidence>
<dbReference type="GO" id="GO:0006355">
    <property type="term" value="P:regulation of DNA-templated transcription"/>
    <property type="evidence" value="ECO:0007669"/>
    <property type="project" value="InterPro"/>
</dbReference>
<dbReference type="InterPro" id="IPR036388">
    <property type="entry name" value="WH-like_DNA-bd_sf"/>
</dbReference>
<proteinExistence type="predicted"/>
<dbReference type="InterPro" id="IPR016032">
    <property type="entry name" value="Sig_transdc_resp-reg_C-effctor"/>
</dbReference>
<dbReference type="SMART" id="SM00421">
    <property type="entry name" value="HTH_LUXR"/>
    <property type="match status" value="1"/>
</dbReference>
<keyword evidence="4" id="KW-0472">Membrane</keyword>
<reference evidence="6 7" key="1">
    <citation type="journal article" date="2009" name="J. Bacteriol.">
        <title>Complete genome sequence of Robiginitalea biformata HTCC2501.</title>
        <authorList>
            <person name="Oh H.M."/>
            <person name="Giovannoni S.J."/>
            <person name="Lee K."/>
            <person name="Ferriera S."/>
            <person name="Johnson J."/>
            <person name="Cho J.C."/>
        </authorList>
    </citation>
    <scope>NUCLEOTIDE SEQUENCE [LARGE SCALE GENOMIC DNA]</scope>
    <source>
        <strain evidence="7">ATCC BAA-864 / HTCC2501 / KCTC 12146</strain>
    </source>
</reference>
<evidence type="ECO:0000256" key="2">
    <source>
        <dbReference type="ARBA" id="ARBA00023125"/>
    </source>
</evidence>
<dbReference type="Gene3D" id="1.10.10.10">
    <property type="entry name" value="Winged helix-like DNA-binding domain superfamily/Winged helix DNA-binding domain"/>
    <property type="match status" value="1"/>
</dbReference>
<feature type="transmembrane region" description="Helical" evidence="4">
    <location>
        <begin position="39"/>
        <end position="60"/>
    </location>
</feature>
<dbReference type="InterPro" id="IPR000792">
    <property type="entry name" value="Tscrpt_reg_LuxR_C"/>
</dbReference>
<feature type="domain" description="HTH luxR-type" evidence="5">
    <location>
        <begin position="252"/>
        <end position="315"/>
    </location>
</feature>
<dbReference type="PANTHER" id="PTHR44688">
    <property type="entry name" value="DNA-BINDING TRANSCRIPTIONAL ACTIVATOR DEVR_DOSR"/>
    <property type="match status" value="1"/>
</dbReference>
<name>A4CKT6_ROBBH</name>
<dbReference type="PRINTS" id="PR00038">
    <property type="entry name" value="HTHLUXR"/>
</dbReference>
<feature type="transmembrane region" description="Helical" evidence="4">
    <location>
        <begin position="182"/>
        <end position="204"/>
    </location>
</feature>
<protein>
    <submittedName>
        <fullName evidence="6">Putative transcriptional regulator</fullName>
    </submittedName>
</protein>
<dbReference type="EMBL" id="CP001712">
    <property type="protein sequence ID" value="EAR15485.1"/>
    <property type="molecule type" value="Genomic_DNA"/>
</dbReference>
<keyword evidence="7" id="KW-1185">Reference proteome</keyword>
<dbReference type="PROSITE" id="PS50043">
    <property type="entry name" value="HTH_LUXR_2"/>
    <property type="match status" value="1"/>
</dbReference>
<keyword evidence="3" id="KW-0804">Transcription</keyword>
<feature type="transmembrane region" description="Helical" evidence="4">
    <location>
        <begin position="114"/>
        <end position="133"/>
    </location>
</feature>
<sequence length="315" mass="35283">MIRILFILAFLLCSAIALGCIWMGRQTVVTYDSQFHKKYFYYLVFFYAYAFYALWGPFGLRELMLFGGMQPETVNNTARWLPVLALPFAGVGWLLYSTLGFALAGSRKVPGHTIGVVAMAGLMLPVVWIFSYLNAVSGDVSDPAWPLVLAGAALWPDFISTAFVVGALLLRRKKSGGRPNRYAMRFAWGVALALILRIVGLGLITRESFLAAPGLLVYFLSAALPFLYSYRVSDRLFQPVFPETTHKGKLQHLIETYGITPREQDVIEKICEGKTNRQIADELFISLQTVKDHTHRIYSKVGINSRLKLVQLLNG</sequence>
<dbReference type="Pfam" id="PF00196">
    <property type="entry name" value="GerE"/>
    <property type="match status" value="1"/>
</dbReference>
<dbReference type="GO" id="GO:0003677">
    <property type="term" value="F:DNA binding"/>
    <property type="evidence" value="ECO:0007669"/>
    <property type="project" value="UniProtKB-KW"/>
</dbReference>
<dbReference type="PROSITE" id="PS00622">
    <property type="entry name" value="HTH_LUXR_1"/>
    <property type="match status" value="1"/>
</dbReference>
<dbReference type="HOGENOM" id="CLU_882050_0_0_10"/>
<dbReference type="STRING" id="313596.RB2501_14194"/>
<evidence type="ECO:0000259" key="5">
    <source>
        <dbReference type="PROSITE" id="PS50043"/>
    </source>
</evidence>
<dbReference type="AlphaFoldDB" id="A4CKT6"/>
<feature type="transmembrane region" description="Helical" evidence="4">
    <location>
        <begin position="80"/>
        <end position="102"/>
    </location>
</feature>
<dbReference type="PANTHER" id="PTHR44688:SF16">
    <property type="entry name" value="DNA-BINDING TRANSCRIPTIONAL ACTIVATOR DEVR_DOSR"/>
    <property type="match status" value="1"/>
</dbReference>